<dbReference type="AlphaFoldDB" id="X6P5U9"/>
<sequence>MKFEKGFFFENVPKSRFLGKKLPKLTFVSLNVKRFDKNLKSNTSFQNSWQYDQNIINYHFLFASFIVLNFKREIKRKNRKEDKNDYYKAIQNNLHKNPKDKIIELDTNNEWSEANKKAHEVVNEIISNGQGIIVVATNIDQFAKSNDQISQQ</sequence>
<name>X6P5U9_RETFI</name>
<evidence type="ECO:0000313" key="2">
    <source>
        <dbReference type="Proteomes" id="UP000023152"/>
    </source>
</evidence>
<gene>
    <name evidence="1" type="ORF">RFI_03605</name>
</gene>
<protein>
    <submittedName>
        <fullName evidence="1">Uncharacterized protein</fullName>
    </submittedName>
</protein>
<reference evidence="1 2" key="1">
    <citation type="journal article" date="2013" name="Curr. Biol.">
        <title>The Genome of the Foraminiferan Reticulomyxa filosa.</title>
        <authorList>
            <person name="Glockner G."/>
            <person name="Hulsmann N."/>
            <person name="Schleicher M."/>
            <person name="Noegel A.A."/>
            <person name="Eichinger L."/>
            <person name="Gallinger C."/>
            <person name="Pawlowski J."/>
            <person name="Sierra R."/>
            <person name="Euteneuer U."/>
            <person name="Pillet L."/>
            <person name="Moustafa A."/>
            <person name="Platzer M."/>
            <person name="Groth M."/>
            <person name="Szafranski K."/>
            <person name="Schliwa M."/>
        </authorList>
    </citation>
    <scope>NUCLEOTIDE SEQUENCE [LARGE SCALE GENOMIC DNA]</scope>
</reference>
<keyword evidence="2" id="KW-1185">Reference proteome</keyword>
<dbReference type="EMBL" id="ASPP01003348">
    <property type="protein sequence ID" value="ETO33498.1"/>
    <property type="molecule type" value="Genomic_DNA"/>
</dbReference>
<evidence type="ECO:0000313" key="1">
    <source>
        <dbReference type="EMBL" id="ETO33498.1"/>
    </source>
</evidence>
<proteinExistence type="predicted"/>
<accession>X6P5U9</accession>
<organism evidence="1 2">
    <name type="scientific">Reticulomyxa filosa</name>
    <dbReference type="NCBI Taxonomy" id="46433"/>
    <lineage>
        <taxon>Eukaryota</taxon>
        <taxon>Sar</taxon>
        <taxon>Rhizaria</taxon>
        <taxon>Retaria</taxon>
        <taxon>Foraminifera</taxon>
        <taxon>Monothalamids</taxon>
        <taxon>Reticulomyxidae</taxon>
        <taxon>Reticulomyxa</taxon>
    </lineage>
</organism>
<dbReference type="Proteomes" id="UP000023152">
    <property type="component" value="Unassembled WGS sequence"/>
</dbReference>
<comment type="caution">
    <text evidence="1">The sequence shown here is derived from an EMBL/GenBank/DDBJ whole genome shotgun (WGS) entry which is preliminary data.</text>
</comment>